<dbReference type="EMBL" id="JAULSV010000005">
    <property type="protein sequence ID" value="KAK0644385.1"/>
    <property type="molecule type" value="Genomic_DNA"/>
</dbReference>
<name>A0AA39Y4J8_9PEZI</name>
<dbReference type="Proteomes" id="UP001174936">
    <property type="component" value="Unassembled WGS sequence"/>
</dbReference>
<keyword evidence="2" id="KW-1185">Reference proteome</keyword>
<protein>
    <submittedName>
        <fullName evidence="1">Uncharacterized protein</fullName>
    </submittedName>
</protein>
<accession>A0AA39Y4J8</accession>
<dbReference type="AlphaFoldDB" id="A0AA39Y4J8"/>
<comment type="caution">
    <text evidence="1">The sequence shown here is derived from an EMBL/GenBank/DDBJ whole genome shotgun (WGS) entry which is preliminary data.</text>
</comment>
<evidence type="ECO:0000313" key="1">
    <source>
        <dbReference type="EMBL" id="KAK0644385.1"/>
    </source>
</evidence>
<reference evidence="1" key="1">
    <citation type="submission" date="2023-06" db="EMBL/GenBank/DDBJ databases">
        <title>Genome-scale phylogeny and comparative genomics of the fungal order Sordariales.</title>
        <authorList>
            <consortium name="Lawrence Berkeley National Laboratory"/>
            <person name="Hensen N."/>
            <person name="Bonometti L."/>
            <person name="Westerberg I."/>
            <person name="Brannstrom I.O."/>
            <person name="Guillou S."/>
            <person name="Cros-Aarteil S."/>
            <person name="Calhoun S."/>
            <person name="Haridas S."/>
            <person name="Kuo A."/>
            <person name="Mondo S."/>
            <person name="Pangilinan J."/>
            <person name="Riley R."/>
            <person name="Labutti K."/>
            <person name="Andreopoulos B."/>
            <person name="Lipzen A."/>
            <person name="Chen C."/>
            <person name="Yanf M."/>
            <person name="Daum C."/>
            <person name="Ng V."/>
            <person name="Clum A."/>
            <person name="Steindorff A."/>
            <person name="Ohm R."/>
            <person name="Martin F."/>
            <person name="Silar P."/>
            <person name="Natvig D."/>
            <person name="Lalanne C."/>
            <person name="Gautier V."/>
            <person name="Ament-Velasquez S.L."/>
            <person name="Kruys A."/>
            <person name="Hutchinson M.I."/>
            <person name="Powell A.J."/>
            <person name="Barry K."/>
            <person name="Miller A.N."/>
            <person name="Grigoriev I.V."/>
            <person name="Debuchy R."/>
            <person name="Gladieux P."/>
            <person name="Thoren M.H."/>
            <person name="Johannesson H."/>
        </authorList>
    </citation>
    <scope>NUCLEOTIDE SEQUENCE</scope>
    <source>
        <strain evidence="1">SMH2532-1</strain>
    </source>
</reference>
<gene>
    <name evidence="1" type="ORF">B0T16DRAFT_460447</name>
</gene>
<sequence>MHLSTLTLTLPATASHVVADRLDVLHTWLDPYWGGANRDTYAAIWHNNFGNHYNVLDASDGYHSDPGIPSVTKLCLDHANHRAHFEAVGQPKRCFERTKVKKHGTCPLTSNCYADFEIWPELTCYW</sequence>
<organism evidence="1 2">
    <name type="scientific">Cercophora newfieldiana</name>
    <dbReference type="NCBI Taxonomy" id="92897"/>
    <lineage>
        <taxon>Eukaryota</taxon>
        <taxon>Fungi</taxon>
        <taxon>Dikarya</taxon>
        <taxon>Ascomycota</taxon>
        <taxon>Pezizomycotina</taxon>
        <taxon>Sordariomycetes</taxon>
        <taxon>Sordariomycetidae</taxon>
        <taxon>Sordariales</taxon>
        <taxon>Lasiosphaeriaceae</taxon>
        <taxon>Cercophora</taxon>
    </lineage>
</organism>
<evidence type="ECO:0000313" key="2">
    <source>
        <dbReference type="Proteomes" id="UP001174936"/>
    </source>
</evidence>
<proteinExistence type="predicted"/>